<dbReference type="Proteomes" id="UP001548590">
    <property type="component" value="Unassembled WGS sequence"/>
</dbReference>
<dbReference type="InterPro" id="IPR001830">
    <property type="entry name" value="Glyco_trans_20"/>
</dbReference>
<evidence type="ECO:0000313" key="3">
    <source>
        <dbReference type="EMBL" id="MET1490919.1"/>
    </source>
</evidence>
<feature type="transmembrane region" description="Helical" evidence="2">
    <location>
        <begin position="163"/>
        <end position="187"/>
    </location>
</feature>
<gene>
    <name evidence="3" type="ORF">ABVT11_13865</name>
</gene>
<dbReference type="PANTHER" id="PTHR10788">
    <property type="entry name" value="TREHALOSE-6-PHOSPHATE SYNTHASE"/>
    <property type="match status" value="1"/>
</dbReference>
<dbReference type="EMBL" id="JBEWLZ010000008">
    <property type="protein sequence ID" value="MET1490919.1"/>
    <property type="molecule type" value="Genomic_DNA"/>
</dbReference>
<keyword evidence="2" id="KW-0472">Membrane</keyword>
<dbReference type="Pfam" id="PF00982">
    <property type="entry name" value="Glyco_transf_20"/>
    <property type="match status" value="1"/>
</dbReference>
<comment type="similarity">
    <text evidence="1">Belongs to the glycosyltransferase 20 family.</text>
</comment>
<evidence type="ECO:0000313" key="4">
    <source>
        <dbReference type="Proteomes" id="UP001548590"/>
    </source>
</evidence>
<proteinExistence type="inferred from homology"/>
<feature type="transmembrane region" description="Helical" evidence="2">
    <location>
        <begin position="6"/>
        <end position="29"/>
    </location>
</feature>
<evidence type="ECO:0000256" key="2">
    <source>
        <dbReference type="SAM" id="Phobius"/>
    </source>
</evidence>
<dbReference type="CDD" id="cd03788">
    <property type="entry name" value="GT20_TPS"/>
    <property type="match status" value="1"/>
</dbReference>
<accession>A0ABV2CSM5</accession>
<evidence type="ECO:0000256" key="1">
    <source>
        <dbReference type="ARBA" id="ARBA00008799"/>
    </source>
</evidence>
<keyword evidence="2" id="KW-1133">Transmembrane helix</keyword>
<sequence>MKSLRLQLRFLLPLALLLVAAAYITVPLMDRLTLRWFLRDLDIRATFVADTLRGNLSILPGELTLETMQAEFNRANRDERLLGIALCDSQNAMLLRTPSFPEGVECSLVGNPAPTQSRVLPLRQGEIHVAVAPFNIGAFSDDRLVVLHDLSYVHRRTADSRDYLIMFFVGLGLAIALVTVLVAHISWRGWVAGTRALLRGESLLKPFQPPPEMQGVANELRAMLREMDEERRIRLHAEAWSAERLRNLLNTELRGEQVIVVSNREPYIHTHKDDKVVVSRPASGLVTAIEPVMRACSGTWIAHGSGDADRETVDRHDHVQVPPDDPSYTLRRIWLSEDEEQGYYYGFANEGMWPLCHLAHTRPVFRLSDWEFYRKVNQRFADAVVAEARTEDPVVLIQDYHFALLPAMLREKLPNATIITFWHIPWPNPESFGVCPWHQEILRGMLGSSILGFHTRFHCRNFLESVDRFMEARIRLEESTITFDGELTQVKNYPISIHWPDAEEAASWPAIDTCRSALRKRLGVPEDHLVAVGVDRFDYTKGIIERFNAVDRLISKYPELRGRFTFAQFAAPTRSALDEYQLFVHQAVALAERINKRHGRDGWQPIQLIAENQNAEEVNSHYRGADACVVTSLHDGMNLVAKEFVAARDDLRGALVLSEFTGAARELEAALIVNPYDVEVTADAIYKALTMSREEQAARMRSLRAIVSEDNIYRWAANMLLDAARMRRTERISARIVSSGEMR</sequence>
<dbReference type="RefSeq" id="WP_345926048.1">
    <property type="nucleotide sequence ID" value="NZ_JBDIVF010000002.1"/>
</dbReference>
<keyword evidence="4" id="KW-1185">Reference proteome</keyword>
<name>A0ABV2CSM5_9RHOO</name>
<keyword evidence="2" id="KW-0812">Transmembrane</keyword>
<reference evidence="3 4" key="1">
    <citation type="submission" date="2024-07" db="EMBL/GenBank/DDBJ databases">
        <title>Uliginosibacterium paludis KCTC:42655.</title>
        <authorList>
            <person name="Kim M.K."/>
        </authorList>
    </citation>
    <scope>NUCLEOTIDE SEQUENCE [LARGE SCALE GENOMIC DNA]</scope>
    <source>
        <strain evidence="3 4">KCTC 42655</strain>
    </source>
</reference>
<comment type="caution">
    <text evidence="3">The sequence shown here is derived from an EMBL/GenBank/DDBJ whole genome shotgun (WGS) entry which is preliminary data.</text>
</comment>
<keyword evidence="3" id="KW-0328">Glycosyltransferase</keyword>
<dbReference type="EC" id="2.4.1.15" evidence="3"/>
<dbReference type="Gene3D" id="3.40.50.2000">
    <property type="entry name" value="Glycogen Phosphorylase B"/>
    <property type="match status" value="2"/>
</dbReference>
<protein>
    <submittedName>
        <fullName evidence="3">Trehalose-6-phosphate synthase</fullName>
        <ecNumber evidence="3">2.4.1.15</ecNumber>
    </submittedName>
</protein>
<keyword evidence="3" id="KW-0808">Transferase</keyword>
<organism evidence="3 4">
    <name type="scientific">Uliginosibacterium paludis</name>
    <dbReference type="NCBI Taxonomy" id="1615952"/>
    <lineage>
        <taxon>Bacteria</taxon>
        <taxon>Pseudomonadati</taxon>
        <taxon>Pseudomonadota</taxon>
        <taxon>Betaproteobacteria</taxon>
        <taxon>Rhodocyclales</taxon>
        <taxon>Zoogloeaceae</taxon>
        <taxon>Uliginosibacterium</taxon>
    </lineage>
</organism>
<dbReference type="PANTHER" id="PTHR10788:SF106">
    <property type="entry name" value="BCDNA.GH08860"/>
    <property type="match status" value="1"/>
</dbReference>
<dbReference type="SUPFAM" id="SSF53756">
    <property type="entry name" value="UDP-Glycosyltransferase/glycogen phosphorylase"/>
    <property type="match status" value="1"/>
</dbReference>
<dbReference type="GO" id="GO:0003825">
    <property type="term" value="F:alpha,alpha-trehalose-phosphate synthase (UDP-forming) activity"/>
    <property type="evidence" value="ECO:0007669"/>
    <property type="project" value="UniProtKB-EC"/>
</dbReference>